<keyword evidence="2" id="KW-1185">Reference proteome</keyword>
<gene>
    <name evidence="1" type="ORF">SAMN02745150_00689</name>
</gene>
<accession>A0A1I1DPF7</accession>
<dbReference type="SUPFAM" id="SSF53448">
    <property type="entry name" value="Nucleotide-diphospho-sugar transferases"/>
    <property type="match status" value="1"/>
</dbReference>
<organism evidence="1 2">
    <name type="scientific">Brevinema andersonii</name>
    <dbReference type="NCBI Taxonomy" id="34097"/>
    <lineage>
        <taxon>Bacteria</taxon>
        <taxon>Pseudomonadati</taxon>
        <taxon>Spirochaetota</taxon>
        <taxon>Spirochaetia</taxon>
        <taxon>Brevinematales</taxon>
        <taxon>Brevinemataceae</taxon>
        <taxon>Brevinema</taxon>
    </lineage>
</organism>
<evidence type="ECO:0000313" key="2">
    <source>
        <dbReference type="Proteomes" id="UP000240042"/>
    </source>
</evidence>
<dbReference type="OrthoDB" id="9810303at2"/>
<dbReference type="AlphaFoldDB" id="A0A1I1DPF7"/>
<dbReference type="GO" id="GO:0016757">
    <property type="term" value="F:glycosyltransferase activity"/>
    <property type="evidence" value="ECO:0007669"/>
    <property type="project" value="UniProtKB-KW"/>
</dbReference>
<dbReference type="Proteomes" id="UP000240042">
    <property type="component" value="Unassembled WGS sequence"/>
</dbReference>
<reference evidence="2" key="1">
    <citation type="submission" date="2016-10" db="EMBL/GenBank/DDBJ databases">
        <authorList>
            <person name="Varghese N."/>
            <person name="Submissions S."/>
        </authorList>
    </citation>
    <scope>NUCLEOTIDE SEQUENCE [LARGE SCALE GENOMIC DNA]</scope>
    <source>
        <strain evidence="2">ATCC 43811</strain>
    </source>
</reference>
<name>A0A1I1DPF7_BREAD</name>
<dbReference type="Gene3D" id="3.90.550.10">
    <property type="entry name" value="Spore Coat Polysaccharide Biosynthesis Protein SpsA, Chain A"/>
    <property type="match status" value="1"/>
</dbReference>
<proteinExistence type="predicted"/>
<dbReference type="InterPro" id="IPR029044">
    <property type="entry name" value="Nucleotide-diphossugar_trans"/>
</dbReference>
<evidence type="ECO:0000313" key="1">
    <source>
        <dbReference type="EMBL" id="SFB76724.1"/>
    </source>
</evidence>
<dbReference type="RefSeq" id="WP_092318655.1">
    <property type="nucleotide sequence ID" value="NZ_FOKY01000003.1"/>
</dbReference>
<protein>
    <submittedName>
        <fullName evidence="1">Dolichol-phosphate mannosyltransferase</fullName>
    </submittedName>
</protein>
<keyword evidence="1" id="KW-0328">Glycosyltransferase</keyword>
<sequence length="261" mass="30153">MMNVFLANYEKHIFFPKRNIYACIIPVLNEAERFHSQMRKMKEANIFELCDVFICDGNSIDDSSNPEIVKSYGARGLIIKKDEKKQGQAVQLKIGFYETMKEKYHGVIMVDGNDKDNITDTLALFLDALSQGFDLVQGTRYRKGGYGINTPILRELAIKFVASPMVSLGAKRWYSDPCNGYKAFSRRFILDPKMNWFSDFYQSYEYCYYPLVQAKHLGYKIIEIPTVRAYPKDSVPSKITSLSHHLNLLRLIFLLSFSKKV</sequence>
<keyword evidence="1" id="KW-0808">Transferase</keyword>
<dbReference type="STRING" id="34097.SAMN02745150_00689"/>
<dbReference type="EMBL" id="FOKY01000003">
    <property type="protein sequence ID" value="SFB76724.1"/>
    <property type="molecule type" value="Genomic_DNA"/>
</dbReference>